<accession>A0A849BVK1</accession>
<evidence type="ECO:0000313" key="4">
    <source>
        <dbReference type="Proteomes" id="UP000555552"/>
    </source>
</evidence>
<protein>
    <submittedName>
        <fullName evidence="3">Alpha/beta hydrolase</fullName>
    </submittedName>
</protein>
<keyword evidence="4" id="KW-1185">Reference proteome</keyword>
<reference evidence="3 4" key="1">
    <citation type="submission" date="2020-05" db="EMBL/GenBank/DDBJ databases">
        <title>MicrobeNet Type strains.</title>
        <authorList>
            <person name="Nicholson A.C."/>
        </authorList>
    </citation>
    <scope>NUCLEOTIDE SEQUENCE [LARGE SCALE GENOMIC DNA]</scope>
    <source>
        <strain evidence="3 4">JCM 14547</strain>
    </source>
</reference>
<dbReference type="PRINTS" id="PR00111">
    <property type="entry name" value="ABHYDROLASE"/>
</dbReference>
<dbReference type="GO" id="GO:0016787">
    <property type="term" value="F:hydrolase activity"/>
    <property type="evidence" value="ECO:0007669"/>
    <property type="project" value="UniProtKB-KW"/>
</dbReference>
<dbReference type="Pfam" id="PF00561">
    <property type="entry name" value="Abhydrolase_1"/>
    <property type="match status" value="1"/>
</dbReference>
<comment type="caution">
    <text evidence="3">The sequence shown here is derived from an EMBL/GenBank/DDBJ whole genome shotgun (WGS) entry which is preliminary data.</text>
</comment>
<gene>
    <name evidence="3" type="ORF">HLB09_10570</name>
</gene>
<dbReference type="InterPro" id="IPR000073">
    <property type="entry name" value="AB_hydrolase_1"/>
</dbReference>
<keyword evidence="3" id="KW-0378">Hydrolase</keyword>
<dbReference type="PANTHER" id="PTHR43433:SF1">
    <property type="entry name" value="BLL5160 PROTEIN"/>
    <property type="match status" value="1"/>
</dbReference>
<sequence length="282" mass="29098">MSSGRDVDVADGRVLRVHDSGPPGAPGRGDGVTLVWHHGSPQTGALLEPVLATAAARGLRLVSYGRPGYGGSTPRPGRDVASAAEDVAAVAEALRLGRLVVVGASGGGPHALACAALLADRVVGAVSLAGLAPFRDERWWFDGMADEAALRAAARGRDARLRHAEHDAFDPSSFVDADWEALAGPWADLGADAQRAGAAGPGGLVDDDVAFTRDWGVDLADVRPPVLCVHGDRDRVVPPAHGRRLVDALPRGEVWTRPADGHVSVLAALPAALDRILAVAGR</sequence>
<evidence type="ECO:0000313" key="3">
    <source>
        <dbReference type="EMBL" id="NNH23526.1"/>
    </source>
</evidence>
<evidence type="ECO:0000256" key="1">
    <source>
        <dbReference type="SAM" id="MobiDB-lite"/>
    </source>
</evidence>
<dbReference type="PANTHER" id="PTHR43433">
    <property type="entry name" value="HYDROLASE, ALPHA/BETA FOLD FAMILY PROTEIN"/>
    <property type="match status" value="1"/>
</dbReference>
<dbReference type="EMBL" id="JABEMA010000154">
    <property type="protein sequence ID" value="NNH23526.1"/>
    <property type="molecule type" value="Genomic_DNA"/>
</dbReference>
<feature type="domain" description="AB hydrolase-1" evidence="2">
    <location>
        <begin position="33"/>
        <end position="265"/>
    </location>
</feature>
<feature type="region of interest" description="Disordered" evidence="1">
    <location>
        <begin position="1"/>
        <end position="32"/>
    </location>
</feature>
<organism evidence="3 4">
    <name type="scientific">Pseudokineococcus marinus</name>
    <dbReference type="NCBI Taxonomy" id="351215"/>
    <lineage>
        <taxon>Bacteria</taxon>
        <taxon>Bacillati</taxon>
        <taxon>Actinomycetota</taxon>
        <taxon>Actinomycetes</taxon>
        <taxon>Kineosporiales</taxon>
        <taxon>Kineosporiaceae</taxon>
        <taxon>Pseudokineococcus</taxon>
    </lineage>
</organism>
<dbReference type="Proteomes" id="UP000555552">
    <property type="component" value="Unassembled WGS sequence"/>
</dbReference>
<proteinExistence type="predicted"/>
<dbReference type="Gene3D" id="3.40.50.1820">
    <property type="entry name" value="alpha/beta hydrolase"/>
    <property type="match status" value="1"/>
</dbReference>
<dbReference type="AlphaFoldDB" id="A0A849BVK1"/>
<dbReference type="RefSeq" id="WP_171203336.1">
    <property type="nucleotide sequence ID" value="NZ_BAAANP010000006.1"/>
</dbReference>
<name>A0A849BVK1_9ACTN</name>
<dbReference type="InterPro" id="IPR029058">
    <property type="entry name" value="AB_hydrolase_fold"/>
</dbReference>
<dbReference type="SUPFAM" id="SSF53474">
    <property type="entry name" value="alpha/beta-Hydrolases"/>
    <property type="match status" value="1"/>
</dbReference>
<evidence type="ECO:0000259" key="2">
    <source>
        <dbReference type="Pfam" id="PF00561"/>
    </source>
</evidence>
<feature type="compositionally biased region" description="Basic and acidic residues" evidence="1">
    <location>
        <begin position="1"/>
        <end position="19"/>
    </location>
</feature>
<dbReference type="InterPro" id="IPR050471">
    <property type="entry name" value="AB_hydrolase"/>
</dbReference>